<gene>
    <name evidence="1" type="ordered locus">GOX2360</name>
</gene>
<dbReference type="HOGENOM" id="CLU_1893239_0_0_5"/>
<sequence>MTTTITDPSLQVFSAGATDQLLMWRTDANLPLGGRTVTIAVSDFFLSMASSWMTMWFAALPTTAPEQGWWRNGTELAYAGDPTTAPALPGGMTTEQFAAVRNAYLASLPTTDPGDGVSDWNNSGVITKSIKSGT</sequence>
<dbReference type="STRING" id="290633.GOX2360"/>
<name>Q5FNF5_GLUOX</name>
<dbReference type="KEGG" id="gox:GOX2360"/>
<reference evidence="1 2" key="1">
    <citation type="journal article" date="2005" name="Nat. Biotechnol.">
        <title>Complete genome sequence of the acetic acid bacterium Gluconobacter oxydans.</title>
        <authorList>
            <person name="Prust C."/>
            <person name="Hoffmeister M."/>
            <person name="Liesegang H."/>
            <person name="Wiezer A."/>
            <person name="Fricke W.F."/>
            <person name="Ehrenreich A."/>
            <person name="Gottschalk G."/>
            <person name="Deppenmeier U."/>
        </authorList>
    </citation>
    <scope>NUCLEOTIDE SEQUENCE [LARGE SCALE GENOMIC DNA]</scope>
    <source>
        <strain evidence="1 2">621H</strain>
    </source>
</reference>
<keyword evidence="2" id="KW-1185">Reference proteome</keyword>
<dbReference type="AlphaFoldDB" id="Q5FNF5"/>
<organism evidence="1 2">
    <name type="scientific">Gluconobacter oxydans (strain 621H)</name>
    <name type="common">Gluconobacter suboxydans</name>
    <dbReference type="NCBI Taxonomy" id="290633"/>
    <lineage>
        <taxon>Bacteria</taxon>
        <taxon>Pseudomonadati</taxon>
        <taxon>Pseudomonadota</taxon>
        <taxon>Alphaproteobacteria</taxon>
        <taxon>Acetobacterales</taxon>
        <taxon>Acetobacteraceae</taxon>
        <taxon>Gluconobacter</taxon>
    </lineage>
</organism>
<dbReference type="Proteomes" id="UP000006375">
    <property type="component" value="Chromosome"/>
</dbReference>
<evidence type="ECO:0000313" key="2">
    <source>
        <dbReference type="Proteomes" id="UP000006375"/>
    </source>
</evidence>
<proteinExistence type="predicted"/>
<evidence type="ECO:0000313" key="1">
    <source>
        <dbReference type="EMBL" id="AAW62092.1"/>
    </source>
</evidence>
<protein>
    <submittedName>
        <fullName evidence="1">Uncharacterized protein</fullName>
    </submittedName>
</protein>
<dbReference type="EMBL" id="CP000009">
    <property type="protein sequence ID" value="AAW62092.1"/>
    <property type="molecule type" value="Genomic_DNA"/>
</dbReference>
<dbReference type="RefSeq" id="WP_011253862.1">
    <property type="nucleotide sequence ID" value="NC_006677.1"/>
</dbReference>
<accession>Q5FNF5</accession>